<protein>
    <submittedName>
        <fullName evidence="2">Uncharacterized protein</fullName>
    </submittedName>
</protein>
<evidence type="ECO:0000313" key="3">
    <source>
        <dbReference type="Proteomes" id="UP000595610"/>
    </source>
</evidence>
<feature type="transmembrane region" description="Helical" evidence="1">
    <location>
        <begin position="159"/>
        <end position="182"/>
    </location>
</feature>
<dbReference type="AlphaFoldDB" id="A0A7T4N434"/>
<keyword evidence="1" id="KW-0472">Membrane</keyword>
<gene>
    <name evidence="2" type="ORF">I6I06_05270</name>
</gene>
<organism evidence="2 3">
    <name type="scientific">Paraburkholderia ginsengisoli</name>
    <dbReference type="NCBI Taxonomy" id="311231"/>
    <lineage>
        <taxon>Bacteria</taxon>
        <taxon>Pseudomonadati</taxon>
        <taxon>Pseudomonadota</taxon>
        <taxon>Betaproteobacteria</taxon>
        <taxon>Burkholderiales</taxon>
        <taxon>Burkholderiaceae</taxon>
        <taxon>Paraburkholderia</taxon>
    </lineage>
</organism>
<dbReference type="EMBL" id="CP066075">
    <property type="protein sequence ID" value="QQC64887.1"/>
    <property type="molecule type" value="Genomic_DNA"/>
</dbReference>
<accession>A0A7T4N434</accession>
<reference evidence="2 3" key="1">
    <citation type="submission" date="2020-12" db="EMBL/GenBank/DDBJ databases">
        <title>FDA dAtabase for Regulatory Grade micrObial Sequences (FDA-ARGOS): Supporting development and validation of Infectious Disease Dx tests.</title>
        <authorList>
            <person name="Nelson B."/>
            <person name="Plummer A."/>
            <person name="Tallon L."/>
            <person name="Sadzewicz L."/>
            <person name="Zhao X."/>
            <person name="Boylan J."/>
            <person name="Ott S."/>
            <person name="Bowen H."/>
            <person name="Vavikolanu K."/>
            <person name="Mehta A."/>
            <person name="Aluvathingal J."/>
            <person name="Nadendla S."/>
            <person name="Myers T."/>
            <person name="Yan Y."/>
            <person name="Sichtig H."/>
        </authorList>
    </citation>
    <scope>NUCLEOTIDE SEQUENCE [LARGE SCALE GENOMIC DNA]</scope>
    <source>
        <strain evidence="2 3">FDAARGOS_1049</strain>
    </source>
</reference>
<sequence>MNIIKSLADLLYEADTKLSPRQKDDRFVLEMAIIVTLFSPLFSYFSSSPYQGDLPPVAPIIREVGTFITKECSKQTDSADFCGFRSSDGKIFPVEYIKEYSSIKEFIALHGNAVPLRVDGFYLLNGKGGCWLIKVSTLTGEELLSEIDSYSKLKSMRGITFLLPGLYLVAVVLWSISIRSALRFSMRNF</sequence>
<proteinExistence type="predicted"/>
<dbReference type="RefSeq" id="WP_157004131.1">
    <property type="nucleotide sequence ID" value="NZ_CP066075.1"/>
</dbReference>
<keyword evidence="1" id="KW-0812">Transmembrane</keyword>
<feature type="transmembrane region" description="Helical" evidence="1">
    <location>
        <begin position="27"/>
        <end position="45"/>
    </location>
</feature>
<evidence type="ECO:0000256" key="1">
    <source>
        <dbReference type="SAM" id="Phobius"/>
    </source>
</evidence>
<keyword evidence="3" id="KW-1185">Reference proteome</keyword>
<name>A0A7T4N434_9BURK</name>
<keyword evidence="1" id="KW-1133">Transmembrane helix</keyword>
<dbReference type="Proteomes" id="UP000595610">
    <property type="component" value="Chromosome 1"/>
</dbReference>
<evidence type="ECO:0000313" key="2">
    <source>
        <dbReference type="EMBL" id="QQC64887.1"/>
    </source>
</evidence>
<dbReference type="KEGG" id="pgis:I6I06_05270"/>